<dbReference type="GO" id="GO:0022627">
    <property type="term" value="C:cytosolic small ribosomal subunit"/>
    <property type="evidence" value="ECO:0007669"/>
    <property type="project" value="TreeGrafter"/>
</dbReference>
<keyword evidence="5" id="KW-0687">Ribonucleoprotein</keyword>
<comment type="similarity">
    <text evidence="2">Belongs to the eukaryotic ribosomal protein eS10 family.</text>
</comment>
<dbReference type="InterPro" id="IPR005326">
    <property type="entry name" value="Plectin_eS10_N"/>
</dbReference>
<dbReference type="PANTHER" id="PTHR12146">
    <property type="entry name" value="40S RIBOSOMAL PROTEIN S10"/>
    <property type="match status" value="1"/>
</dbReference>
<dbReference type="Gene3D" id="1.10.10.10">
    <property type="entry name" value="Winged helix-like DNA-binding domain superfamily/Winged helix DNA-binding domain"/>
    <property type="match status" value="1"/>
</dbReference>
<dbReference type="eggNOG" id="KOG3344">
    <property type="taxonomic scope" value="Eukaryota"/>
</dbReference>
<proteinExistence type="inferred from homology"/>
<dbReference type="PANTHER" id="PTHR12146:SF0">
    <property type="entry name" value="RIBOSOMAL PROTEIN S10"/>
    <property type="match status" value="1"/>
</dbReference>
<evidence type="ECO:0000259" key="7">
    <source>
        <dbReference type="Pfam" id="PF03501"/>
    </source>
</evidence>
<dbReference type="EMBL" id="CP000581">
    <property type="protein sequence ID" value="ABO93703.1"/>
    <property type="molecule type" value="Genomic_DNA"/>
</dbReference>
<evidence type="ECO:0000313" key="9">
    <source>
        <dbReference type="Proteomes" id="UP000001568"/>
    </source>
</evidence>
<comment type="subcellular location">
    <subcellularLocation>
        <location evidence="1">Cytoplasm</location>
    </subcellularLocation>
</comment>
<evidence type="ECO:0000256" key="3">
    <source>
        <dbReference type="ARBA" id="ARBA00022490"/>
    </source>
</evidence>
<sequence length="142" mass="16008">MLIPKVNRNEVYKALFSEGVIWAKKDYNLPKHPEVGQSGENPIDVPNLQVIKLMQSFKSKGFVNEIFSWRHYYWYLTDEGIEYLREYLNLSADVVPNTLKKAARAPTREAEAPRGGRGGRGGFGGDRGGRGGFGGDRQGYRQ</sequence>
<accession>A4RQM0</accession>
<evidence type="ECO:0000256" key="1">
    <source>
        <dbReference type="ARBA" id="ARBA00004496"/>
    </source>
</evidence>
<evidence type="ECO:0000256" key="5">
    <source>
        <dbReference type="ARBA" id="ARBA00023274"/>
    </source>
</evidence>
<keyword evidence="9" id="KW-1185">Reference proteome</keyword>
<dbReference type="RefSeq" id="XP_001415411.1">
    <property type="nucleotide sequence ID" value="XM_001415374.1"/>
</dbReference>
<dbReference type="Pfam" id="PF03501">
    <property type="entry name" value="S10_plectin"/>
    <property type="match status" value="1"/>
</dbReference>
<dbReference type="FunFam" id="1.10.10.10:FF:000025">
    <property type="entry name" value="40S ribosomal protein S10"/>
    <property type="match status" value="1"/>
</dbReference>
<feature type="domain" description="Plectin/eS10 N-terminal" evidence="7">
    <location>
        <begin position="3"/>
        <end position="102"/>
    </location>
</feature>
<feature type="compositionally biased region" description="Gly residues" evidence="6">
    <location>
        <begin position="115"/>
        <end position="142"/>
    </location>
</feature>
<dbReference type="HOGENOM" id="CLU_089349_0_2_1"/>
<dbReference type="InterPro" id="IPR036388">
    <property type="entry name" value="WH-like_DNA-bd_sf"/>
</dbReference>
<evidence type="ECO:0000256" key="2">
    <source>
        <dbReference type="ARBA" id="ARBA00007278"/>
    </source>
</evidence>
<keyword evidence="4 8" id="KW-0689">Ribosomal protein</keyword>
<evidence type="ECO:0000256" key="4">
    <source>
        <dbReference type="ARBA" id="ARBA00022980"/>
    </source>
</evidence>
<dbReference type="KEGG" id="olu:OSTLU_28709"/>
<dbReference type="InterPro" id="IPR037447">
    <property type="entry name" value="Ribosomal_eS10"/>
</dbReference>
<gene>
    <name evidence="8" type="primary">RPS10</name>
    <name evidence="8" type="ORF">OSTLU_28709</name>
</gene>
<protein>
    <submittedName>
        <fullName evidence="8">Ribosomal protein S10, component of cytosolic 80S ribosome and 40S small subunit</fullName>
    </submittedName>
</protein>
<feature type="region of interest" description="Disordered" evidence="6">
    <location>
        <begin position="101"/>
        <end position="142"/>
    </location>
</feature>
<dbReference type="Proteomes" id="UP000001568">
    <property type="component" value="Chromosome 1"/>
</dbReference>
<dbReference type="GO" id="GO:0003723">
    <property type="term" value="F:RNA binding"/>
    <property type="evidence" value="ECO:0007669"/>
    <property type="project" value="TreeGrafter"/>
</dbReference>
<dbReference type="AlphaFoldDB" id="A4RQM0"/>
<reference evidence="8 9" key="1">
    <citation type="journal article" date="2007" name="Proc. Natl. Acad. Sci. U.S.A.">
        <title>The tiny eukaryote Ostreococcus provides genomic insights into the paradox of plankton speciation.</title>
        <authorList>
            <person name="Palenik B."/>
            <person name="Grimwood J."/>
            <person name="Aerts A."/>
            <person name="Rouze P."/>
            <person name="Salamov A."/>
            <person name="Putnam N."/>
            <person name="Dupont C."/>
            <person name="Jorgensen R."/>
            <person name="Derelle E."/>
            <person name="Rombauts S."/>
            <person name="Zhou K."/>
            <person name="Otillar R."/>
            <person name="Merchant S.S."/>
            <person name="Podell S."/>
            <person name="Gaasterland T."/>
            <person name="Napoli C."/>
            <person name="Gendler K."/>
            <person name="Manuell A."/>
            <person name="Tai V."/>
            <person name="Vallon O."/>
            <person name="Piganeau G."/>
            <person name="Jancek S."/>
            <person name="Heijde M."/>
            <person name="Jabbari K."/>
            <person name="Bowler C."/>
            <person name="Lohr M."/>
            <person name="Robbens S."/>
            <person name="Werner G."/>
            <person name="Dubchak I."/>
            <person name="Pazour G.J."/>
            <person name="Ren Q."/>
            <person name="Paulsen I."/>
            <person name="Delwiche C."/>
            <person name="Schmutz J."/>
            <person name="Rokhsar D."/>
            <person name="Van de Peer Y."/>
            <person name="Moreau H."/>
            <person name="Grigoriev I.V."/>
        </authorList>
    </citation>
    <scope>NUCLEOTIDE SEQUENCE [LARGE SCALE GENOMIC DNA]</scope>
    <source>
        <strain evidence="8 9">CCE9901</strain>
    </source>
</reference>
<dbReference type="OrthoDB" id="5211809at2759"/>
<organism evidence="8 9">
    <name type="scientific">Ostreococcus lucimarinus (strain CCE9901)</name>
    <dbReference type="NCBI Taxonomy" id="436017"/>
    <lineage>
        <taxon>Eukaryota</taxon>
        <taxon>Viridiplantae</taxon>
        <taxon>Chlorophyta</taxon>
        <taxon>Mamiellophyceae</taxon>
        <taxon>Mamiellales</taxon>
        <taxon>Bathycoccaceae</taxon>
        <taxon>Ostreococcus</taxon>
    </lineage>
</organism>
<dbReference type="GeneID" id="5000016"/>
<keyword evidence="3" id="KW-0963">Cytoplasm</keyword>
<evidence type="ECO:0000313" key="8">
    <source>
        <dbReference type="EMBL" id="ABO93703.1"/>
    </source>
</evidence>
<dbReference type="OMA" id="RHYYFYL"/>
<name>A4RQM0_OSTLU</name>
<evidence type="ECO:0000256" key="6">
    <source>
        <dbReference type="SAM" id="MobiDB-lite"/>
    </source>
</evidence>
<dbReference type="GO" id="GO:0003735">
    <property type="term" value="F:structural constituent of ribosome"/>
    <property type="evidence" value="ECO:0007669"/>
    <property type="project" value="TreeGrafter"/>
</dbReference>
<dbReference type="STRING" id="436017.A4RQM0"/>
<dbReference type="Gramene" id="ABO93703">
    <property type="protein sequence ID" value="ABO93703"/>
    <property type="gene ID" value="OSTLU_28709"/>
</dbReference>